<comment type="catalytic activity">
    <reaction evidence="7">
        <text>UDP-sugar + H2O = UMP + alpha-D-aldose 1-phosphate.</text>
        <dbReference type="EC" id="3.6.1.45"/>
    </reaction>
</comment>
<dbReference type="PANTHER" id="PTHR11839:SF15">
    <property type="entry name" value="URIDINE DIPHOSPHATE GLUCOSE PYROPHOSPHATASE NUDT14"/>
    <property type="match status" value="1"/>
</dbReference>
<keyword evidence="6" id="KW-0460">Magnesium</keyword>
<gene>
    <name evidence="13" type="ORF">NTEN_LOCUS23002</name>
</gene>
<evidence type="ECO:0000256" key="3">
    <source>
        <dbReference type="ARBA" id="ARBA00011738"/>
    </source>
</evidence>
<evidence type="ECO:0000313" key="13">
    <source>
        <dbReference type="EMBL" id="CAB0019290.1"/>
    </source>
</evidence>
<name>A0A6H5HRS4_9HEMI</name>
<evidence type="ECO:0000259" key="12">
    <source>
        <dbReference type="PROSITE" id="PS51462"/>
    </source>
</evidence>
<comment type="subunit">
    <text evidence="3">Homodimer.</text>
</comment>
<accession>A0A6H5HRS4</accession>
<dbReference type="OrthoDB" id="10249920at2759"/>
<organism evidence="13 14">
    <name type="scientific">Nesidiocoris tenuis</name>
    <dbReference type="NCBI Taxonomy" id="355587"/>
    <lineage>
        <taxon>Eukaryota</taxon>
        <taxon>Metazoa</taxon>
        <taxon>Ecdysozoa</taxon>
        <taxon>Arthropoda</taxon>
        <taxon>Hexapoda</taxon>
        <taxon>Insecta</taxon>
        <taxon>Pterygota</taxon>
        <taxon>Neoptera</taxon>
        <taxon>Paraneoptera</taxon>
        <taxon>Hemiptera</taxon>
        <taxon>Heteroptera</taxon>
        <taxon>Panheteroptera</taxon>
        <taxon>Cimicomorpha</taxon>
        <taxon>Miridae</taxon>
        <taxon>Dicyphina</taxon>
        <taxon>Nesidiocoris</taxon>
    </lineage>
</organism>
<evidence type="ECO:0000256" key="6">
    <source>
        <dbReference type="ARBA" id="ARBA00022842"/>
    </source>
</evidence>
<dbReference type="EC" id="3.6.1.45" evidence="9"/>
<dbReference type="Gene3D" id="3.90.79.10">
    <property type="entry name" value="Nucleoside Triphosphate Pyrophosphohydrolase"/>
    <property type="match status" value="1"/>
</dbReference>
<evidence type="ECO:0000256" key="9">
    <source>
        <dbReference type="ARBA" id="ARBA00066480"/>
    </source>
</evidence>
<evidence type="ECO:0000256" key="4">
    <source>
        <dbReference type="ARBA" id="ARBA00022490"/>
    </source>
</evidence>
<dbReference type="AlphaFoldDB" id="A0A6H5HRS4"/>
<dbReference type="EMBL" id="CADCXU010033925">
    <property type="protein sequence ID" value="CAB0019290.1"/>
    <property type="molecule type" value="Genomic_DNA"/>
</dbReference>
<dbReference type="InterPro" id="IPR015797">
    <property type="entry name" value="NUDIX_hydrolase-like_dom_sf"/>
</dbReference>
<dbReference type="CDD" id="cd18887">
    <property type="entry name" value="NUDIX_UGPPase_Nudt14"/>
    <property type="match status" value="1"/>
</dbReference>
<proteinExistence type="predicted"/>
<keyword evidence="5" id="KW-0378">Hydrolase</keyword>
<evidence type="ECO:0000256" key="10">
    <source>
        <dbReference type="ARBA" id="ARBA00071467"/>
    </source>
</evidence>
<comment type="function">
    <text evidence="8">Hydrolyzes UDP-glucose to glucose 1-phosphate and UMP and ADP-ribose to ribose 5-phosphate and AMP. The physiological substrate is probably UDP-glucose. Poor activity on other substrates such as ADP-glucose, CDP-glucose, GDP-glucose and GDP-mannose.</text>
</comment>
<keyword evidence="4" id="KW-0963">Cytoplasm</keyword>
<keyword evidence="14" id="KW-1185">Reference proteome</keyword>
<evidence type="ECO:0000256" key="5">
    <source>
        <dbReference type="ARBA" id="ARBA00022801"/>
    </source>
</evidence>
<dbReference type="GO" id="GO:0008768">
    <property type="term" value="F:UDP-sugar diphosphatase activity"/>
    <property type="evidence" value="ECO:0007669"/>
    <property type="project" value="UniProtKB-EC"/>
</dbReference>
<reference evidence="13 14" key="1">
    <citation type="submission" date="2020-02" db="EMBL/GenBank/DDBJ databases">
        <authorList>
            <person name="Ferguson B K."/>
        </authorList>
    </citation>
    <scope>NUCLEOTIDE SEQUENCE [LARGE SCALE GENOMIC DNA]</scope>
</reference>
<dbReference type="GO" id="GO:0019693">
    <property type="term" value="P:ribose phosphate metabolic process"/>
    <property type="evidence" value="ECO:0007669"/>
    <property type="project" value="TreeGrafter"/>
</dbReference>
<feature type="domain" description="Nudix hydrolase" evidence="12">
    <location>
        <begin position="39"/>
        <end position="205"/>
    </location>
</feature>
<evidence type="ECO:0000256" key="11">
    <source>
        <dbReference type="ARBA" id="ARBA00080475"/>
    </source>
</evidence>
<dbReference type="InterPro" id="IPR000086">
    <property type="entry name" value="NUDIX_hydrolase_dom"/>
</dbReference>
<evidence type="ECO:0000256" key="7">
    <source>
        <dbReference type="ARBA" id="ARBA00051086"/>
    </source>
</evidence>
<comment type="cofactor">
    <cofactor evidence="1">
        <name>Mg(2+)</name>
        <dbReference type="ChEBI" id="CHEBI:18420"/>
    </cofactor>
</comment>
<dbReference type="Proteomes" id="UP000479000">
    <property type="component" value="Unassembled WGS sequence"/>
</dbReference>
<sequence>MDNITNVTVKPLDRGGKFVTPIRVDYEQDGKAKFWEAVRVSKSVSCVIFNVSRRKFVCVRQFRPAVYVNGADGIAWSEPDVANIGPEISAKSGVTWEFCGGICDKPGLSLEQICVEEVLEETGYAVKAESLVKIGTSRCHVGVAGEAQTVYYVEVTDDMRRGPGGGIDEEMIDVVELGVDEAKSMLGDDTVVAPTDFFWGLSWFFLNKNQA</sequence>
<dbReference type="FunFam" id="3.90.79.10:FF:000035">
    <property type="entry name" value="Uridine diphosphate glucose pyrophosphatase"/>
    <property type="match status" value="1"/>
</dbReference>
<evidence type="ECO:0000313" key="14">
    <source>
        <dbReference type="Proteomes" id="UP000479000"/>
    </source>
</evidence>
<evidence type="ECO:0000256" key="1">
    <source>
        <dbReference type="ARBA" id="ARBA00001946"/>
    </source>
</evidence>
<evidence type="ECO:0000256" key="8">
    <source>
        <dbReference type="ARBA" id="ARBA00054674"/>
    </source>
</evidence>
<dbReference type="PANTHER" id="PTHR11839">
    <property type="entry name" value="UDP/ADP-SUGAR PYROPHOSPHATASE"/>
    <property type="match status" value="1"/>
</dbReference>
<evidence type="ECO:0000256" key="2">
    <source>
        <dbReference type="ARBA" id="ARBA00004496"/>
    </source>
</evidence>
<protein>
    <recommendedName>
        <fullName evidence="10">Uridine diphosphate glucose pyrophosphatase NUDT14</fullName>
        <ecNumber evidence="9">3.6.1.45</ecNumber>
    </recommendedName>
    <alternativeName>
        <fullName evidence="11">Nucleoside diphosphate-linked moiety X motif 14</fullName>
    </alternativeName>
</protein>
<dbReference type="SUPFAM" id="SSF55811">
    <property type="entry name" value="Nudix"/>
    <property type="match status" value="1"/>
</dbReference>
<dbReference type="PROSITE" id="PS51462">
    <property type="entry name" value="NUDIX"/>
    <property type="match status" value="1"/>
</dbReference>
<dbReference type="GO" id="GO:0006753">
    <property type="term" value="P:nucleoside phosphate metabolic process"/>
    <property type="evidence" value="ECO:0007669"/>
    <property type="project" value="TreeGrafter"/>
</dbReference>
<dbReference type="GO" id="GO:0005737">
    <property type="term" value="C:cytoplasm"/>
    <property type="evidence" value="ECO:0007669"/>
    <property type="project" value="UniProtKB-SubCell"/>
</dbReference>
<comment type="subcellular location">
    <subcellularLocation>
        <location evidence="2">Cytoplasm</location>
    </subcellularLocation>
</comment>